<sequence length="31" mass="3595">MIGKTPQAHKKKLDKYYGDSAPSVRTVNKWF</sequence>
<dbReference type="EMBL" id="HACA01013491">
    <property type="protein sequence ID" value="CDW30852.1"/>
    <property type="molecule type" value="Transcribed_RNA"/>
</dbReference>
<accession>A0A0K2TYV5</accession>
<reference evidence="1" key="1">
    <citation type="submission" date="2014-05" db="EMBL/GenBank/DDBJ databases">
        <authorList>
            <person name="Chronopoulou M."/>
        </authorList>
    </citation>
    <scope>NUCLEOTIDE SEQUENCE</scope>
    <source>
        <tissue evidence="1">Whole organism</tissue>
    </source>
</reference>
<organism evidence="1">
    <name type="scientific">Lepeophtheirus salmonis</name>
    <name type="common">Salmon louse</name>
    <name type="synonym">Caligus salmonis</name>
    <dbReference type="NCBI Taxonomy" id="72036"/>
    <lineage>
        <taxon>Eukaryota</taxon>
        <taxon>Metazoa</taxon>
        <taxon>Ecdysozoa</taxon>
        <taxon>Arthropoda</taxon>
        <taxon>Crustacea</taxon>
        <taxon>Multicrustacea</taxon>
        <taxon>Hexanauplia</taxon>
        <taxon>Copepoda</taxon>
        <taxon>Siphonostomatoida</taxon>
        <taxon>Caligidae</taxon>
        <taxon>Lepeophtheirus</taxon>
    </lineage>
</organism>
<dbReference type="Gene3D" id="1.10.10.1450">
    <property type="match status" value="1"/>
</dbReference>
<proteinExistence type="predicted"/>
<evidence type="ECO:0000313" key="1">
    <source>
        <dbReference type="EMBL" id="CDW30852.1"/>
    </source>
</evidence>
<evidence type="ECO:0008006" key="2">
    <source>
        <dbReference type="Google" id="ProtNLM"/>
    </source>
</evidence>
<dbReference type="AlphaFoldDB" id="A0A0K2TYV5"/>
<name>A0A0K2TYV5_LEPSM</name>
<protein>
    <recommendedName>
        <fullName evidence="2">Mos1 transposase HTH domain-containing protein</fullName>
    </recommendedName>
</protein>